<evidence type="ECO:0000313" key="2">
    <source>
        <dbReference type="Proteomes" id="UP000316916"/>
    </source>
</evidence>
<accession>A0A521C6T4</accession>
<reference evidence="1 2" key="1">
    <citation type="submission" date="2017-05" db="EMBL/GenBank/DDBJ databases">
        <authorList>
            <person name="Varghese N."/>
            <person name="Submissions S."/>
        </authorList>
    </citation>
    <scope>NUCLEOTIDE SEQUENCE [LARGE SCALE GENOMIC DNA]</scope>
    <source>
        <strain evidence="1 2">DSM 29371</strain>
    </source>
</reference>
<gene>
    <name evidence="1" type="ORF">SAMN06265171_102472</name>
</gene>
<keyword evidence="2" id="KW-1185">Reference proteome</keyword>
<name>A0A521C6T4_9FLAO</name>
<evidence type="ECO:0000313" key="1">
    <source>
        <dbReference type="EMBL" id="SMO54521.1"/>
    </source>
</evidence>
<protein>
    <submittedName>
        <fullName evidence="1">Uncharacterized protein</fullName>
    </submittedName>
</protein>
<dbReference type="Proteomes" id="UP000316916">
    <property type="component" value="Unassembled WGS sequence"/>
</dbReference>
<dbReference type="AlphaFoldDB" id="A0A521C6T4"/>
<proteinExistence type="predicted"/>
<sequence>MQNNNDEAQYEILFDEWQRCLDQDPFPDENKKPEILLLPVSVY</sequence>
<organism evidence="1 2">
    <name type="scientific">Chryseobacterium rhizoplanae</name>
    <dbReference type="NCBI Taxonomy" id="1609531"/>
    <lineage>
        <taxon>Bacteria</taxon>
        <taxon>Pseudomonadati</taxon>
        <taxon>Bacteroidota</taxon>
        <taxon>Flavobacteriia</taxon>
        <taxon>Flavobacteriales</taxon>
        <taxon>Weeksellaceae</taxon>
        <taxon>Chryseobacterium group</taxon>
        <taxon>Chryseobacterium</taxon>
    </lineage>
</organism>
<dbReference type="EMBL" id="FXTC01000002">
    <property type="protein sequence ID" value="SMO54521.1"/>
    <property type="molecule type" value="Genomic_DNA"/>
</dbReference>